<reference evidence="6 7" key="1">
    <citation type="submission" date="2016-03" db="EMBL/GenBank/DDBJ databases">
        <title>Chemosynthetic sulphur-oxidizing symbionts of marine invertebrate animals are capable of nitrogen fixation.</title>
        <authorList>
            <person name="Petersen J.M."/>
            <person name="Kemper A."/>
            <person name="Gruber-Vodicka H."/>
            <person name="Cardini U."/>
            <person name="Geest Mvander."/>
            <person name="Kleiner M."/>
            <person name="Bulgheresi S."/>
            <person name="Fussmann M."/>
            <person name="Herbold C."/>
            <person name="Seah B.K.B."/>
            <person name="Antony C.Paul."/>
            <person name="Liu D."/>
            <person name="Belitz A."/>
            <person name="Weber M."/>
        </authorList>
    </citation>
    <scope>NUCLEOTIDE SEQUENCE [LARGE SCALE GENOMIC DNA]</scope>
    <source>
        <strain evidence="6">G_D</strain>
    </source>
</reference>
<feature type="domain" description="ATP-grasp" evidence="5">
    <location>
        <begin position="101"/>
        <end position="286"/>
    </location>
</feature>
<proteinExistence type="predicted"/>
<evidence type="ECO:0000256" key="1">
    <source>
        <dbReference type="ARBA" id="ARBA00022598"/>
    </source>
</evidence>
<accession>A0A1E2UQ67</accession>
<dbReference type="PROSITE" id="PS50975">
    <property type="entry name" value="ATP_GRASP"/>
    <property type="match status" value="1"/>
</dbReference>
<evidence type="ECO:0000256" key="2">
    <source>
        <dbReference type="ARBA" id="ARBA00022741"/>
    </source>
</evidence>
<dbReference type="GO" id="GO:0005524">
    <property type="term" value="F:ATP binding"/>
    <property type="evidence" value="ECO:0007669"/>
    <property type="project" value="UniProtKB-UniRule"/>
</dbReference>
<dbReference type="Pfam" id="PF13535">
    <property type="entry name" value="ATP-grasp_4"/>
    <property type="match status" value="1"/>
</dbReference>
<keyword evidence="3 4" id="KW-0067">ATP-binding</keyword>
<dbReference type="GO" id="GO:0046872">
    <property type="term" value="F:metal ion binding"/>
    <property type="evidence" value="ECO:0007669"/>
    <property type="project" value="InterPro"/>
</dbReference>
<protein>
    <recommendedName>
        <fullName evidence="5">ATP-grasp domain-containing protein</fullName>
    </recommendedName>
</protein>
<dbReference type="Proteomes" id="UP000094849">
    <property type="component" value="Unassembled WGS sequence"/>
</dbReference>
<dbReference type="InterPro" id="IPR011761">
    <property type="entry name" value="ATP-grasp"/>
</dbReference>
<dbReference type="PANTHER" id="PTHR43585:SF2">
    <property type="entry name" value="ATP-GRASP ENZYME FSQD"/>
    <property type="match status" value="1"/>
</dbReference>
<dbReference type="AlphaFoldDB" id="A0A1E2UQ67"/>
<keyword evidence="2 4" id="KW-0547">Nucleotide-binding</keyword>
<organism evidence="6 7">
    <name type="scientific">Candidatus Thiodiazotropha endoloripes</name>
    <dbReference type="NCBI Taxonomy" id="1818881"/>
    <lineage>
        <taxon>Bacteria</taxon>
        <taxon>Pseudomonadati</taxon>
        <taxon>Pseudomonadota</taxon>
        <taxon>Gammaproteobacteria</taxon>
        <taxon>Chromatiales</taxon>
        <taxon>Sedimenticolaceae</taxon>
        <taxon>Candidatus Thiodiazotropha</taxon>
    </lineage>
</organism>
<dbReference type="PANTHER" id="PTHR43585">
    <property type="entry name" value="FUMIPYRROLE BIOSYNTHESIS PROTEIN C"/>
    <property type="match status" value="1"/>
</dbReference>
<evidence type="ECO:0000313" key="6">
    <source>
        <dbReference type="EMBL" id="ODB96873.1"/>
    </source>
</evidence>
<dbReference type="GO" id="GO:0016874">
    <property type="term" value="F:ligase activity"/>
    <property type="evidence" value="ECO:0007669"/>
    <property type="project" value="UniProtKB-KW"/>
</dbReference>
<sequence>MDTNRAAVPIYRALRERGHEVWVVGNRPDETLAKLASNYKRLDYSDIKALAAFVDKHSFDYLIPGCTDLSYRACAEINRGRYPNIDPLSTTETINNKSAFRELAGNVGLPIPRSLTLAQITEVEAVIVKPVDSFSGRGISVVYDATPDKLIEAQTEAAKASGSDETVIEEFIEGQLYSHSAYLHAGKIVADFIVREDCTINPFTVDTSRVADDFPDQSLTSIRDDIGRFAAAMSLTEGLIHTQFIYRNDDYWIIEATRRCPGDIYALLIELATGYPYATNYAASFLGEAPQAYDKDRLQSLITRHTVTSKHGSSLWGYQFTEPVDIRLFVPLATSGDYIEPSPYGRAGVFFFGSSSSKEQHRLYQSILEAKLYTLD</sequence>
<evidence type="ECO:0000259" key="5">
    <source>
        <dbReference type="PROSITE" id="PS50975"/>
    </source>
</evidence>
<gene>
    <name evidence="6" type="ORF">A3196_08935</name>
</gene>
<keyword evidence="7" id="KW-1185">Reference proteome</keyword>
<comment type="caution">
    <text evidence="6">The sequence shown here is derived from an EMBL/GenBank/DDBJ whole genome shotgun (WGS) entry which is preliminary data.</text>
</comment>
<evidence type="ECO:0000256" key="3">
    <source>
        <dbReference type="ARBA" id="ARBA00022840"/>
    </source>
</evidence>
<dbReference type="Gene3D" id="3.30.470.20">
    <property type="entry name" value="ATP-grasp fold, B domain"/>
    <property type="match status" value="1"/>
</dbReference>
<dbReference type="SUPFAM" id="SSF56059">
    <property type="entry name" value="Glutathione synthetase ATP-binding domain-like"/>
    <property type="match status" value="1"/>
</dbReference>
<dbReference type="EMBL" id="LVJZ01000003">
    <property type="protein sequence ID" value="ODB96873.1"/>
    <property type="molecule type" value="Genomic_DNA"/>
</dbReference>
<dbReference type="STRING" id="1818881.A3196_08935"/>
<dbReference type="Gene3D" id="3.40.50.20">
    <property type="match status" value="1"/>
</dbReference>
<evidence type="ECO:0000256" key="4">
    <source>
        <dbReference type="PROSITE-ProRule" id="PRU00409"/>
    </source>
</evidence>
<dbReference type="InterPro" id="IPR052032">
    <property type="entry name" value="ATP-dep_AA_Ligase"/>
</dbReference>
<name>A0A1E2UQ67_9GAMM</name>
<evidence type="ECO:0000313" key="7">
    <source>
        <dbReference type="Proteomes" id="UP000094849"/>
    </source>
</evidence>
<keyword evidence="1" id="KW-0436">Ligase</keyword>